<accession>A0A183UGF1</accession>
<dbReference type="Proteomes" id="UP000050794">
    <property type="component" value="Unassembled WGS sequence"/>
</dbReference>
<feature type="compositionally biased region" description="Basic and acidic residues" evidence="1">
    <location>
        <begin position="192"/>
        <end position="211"/>
    </location>
</feature>
<protein>
    <submittedName>
        <fullName evidence="2 4">Uncharacterized protein</fullName>
    </submittedName>
</protein>
<feature type="region of interest" description="Disordered" evidence="1">
    <location>
        <begin position="183"/>
        <end position="211"/>
    </location>
</feature>
<organism evidence="3 4">
    <name type="scientific">Toxocara canis</name>
    <name type="common">Canine roundworm</name>
    <dbReference type="NCBI Taxonomy" id="6265"/>
    <lineage>
        <taxon>Eukaryota</taxon>
        <taxon>Metazoa</taxon>
        <taxon>Ecdysozoa</taxon>
        <taxon>Nematoda</taxon>
        <taxon>Chromadorea</taxon>
        <taxon>Rhabditida</taxon>
        <taxon>Spirurina</taxon>
        <taxon>Ascaridomorpha</taxon>
        <taxon>Ascaridoidea</taxon>
        <taxon>Toxocaridae</taxon>
        <taxon>Toxocara</taxon>
    </lineage>
</organism>
<evidence type="ECO:0000256" key="1">
    <source>
        <dbReference type="SAM" id="MobiDB-lite"/>
    </source>
</evidence>
<dbReference type="WBParaSite" id="TCNE_0000757101-mRNA-1">
    <property type="protein sequence ID" value="TCNE_0000757101-mRNA-1"/>
    <property type="gene ID" value="TCNE_0000757101"/>
</dbReference>
<name>A0A183UGF1_TOXCA</name>
<keyword evidence="3" id="KW-1185">Reference proteome</keyword>
<gene>
    <name evidence="2" type="ORF">TCNE_LOCUS7571</name>
</gene>
<evidence type="ECO:0000313" key="4">
    <source>
        <dbReference type="WBParaSite" id="TCNE_0000757101-mRNA-1"/>
    </source>
</evidence>
<dbReference type="EMBL" id="UYWY01019709">
    <property type="protein sequence ID" value="VDM38892.1"/>
    <property type="molecule type" value="Genomic_DNA"/>
</dbReference>
<reference evidence="2 3" key="2">
    <citation type="submission" date="2018-11" db="EMBL/GenBank/DDBJ databases">
        <authorList>
            <consortium name="Pathogen Informatics"/>
        </authorList>
    </citation>
    <scope>NUCLEOTIDE SEQUENCE [LARGE SCALE GENOMIC DNA]</scope>
</reference>
<evidence type="ECO:0000313" key="3">
    <source>
        <dbReference type="Proteomes" id="UP000050794"/>
    </source>
</evidence>
<sequence>MSNVVDNWTSLLATTSKHMPQLANHRIRSIIRGRRVFEAHVMEELKAECGDIGGTPSDESRGRDSEEKYLQERMKPLELRTSTGTEHLQERNSLPNFNMLIDVAPPLDLSVSKSLLEWTSGDSSVLEVKTLSRKSEQSKMFETTIDEFFQEDKSKEHSNDDITTPQPIVFANVESQYSEHANSNASAWSFNKNDEGGEVRGTEEPLEERKNAGLEMRYEKTSAVNAEVSNEQNAKFKENFVEGGA</sequence>
<evidence type="ECO:0000313" key="2">
    <source>
        <dbReference type="EMBL" id="VDM38892.1"/>
    </source>
</evidence>
<dbReference type="AlphaFoldDB" id="A0A183UGF1"/>
<proteinExistence type="predicted"/>
<reference evidence="4" key="1">
    <citation type="submission" date="2016-06" db="UniProtKB">
        <authorList>
            <consortium name="WormBaseParasite"/>
        </authorList>
    </citation>
    <scope>IDENTIFICATION</scope>
</reference>